<comment type="similarity">
    <text evidence="1">Belongs to the RRP7 family.</text>
</comment>
<gene>
    <name evidence="3" type="ORF">COLO4_37042</name>
</gene>
<dbReference type="GO" id="GO:0006364">
    <property type="term" value="P:rRNA processing"/>
    <property type="evidence" value="ECO:0007669"/>
    <property type="project" value="TreeGrafter"/>
</dbReference>
<sequence length="178" mass="20483">MLDNLSAVFVVGKLNKDRKKKKKDRNLSRENELVVEKSKTADQDAVYEVPSGDDDCSKGMKKWITDYHQSRPGLKILQQRIDEFIVAHEEKLEQERKEREARLTEGGWTLVEHHKGRKKTTEAESGTTVGSVSQTAVEGKLAKQKSKEVSDFYRFQKRQAQKNGMNDLIYRVIVIFLS</sequence>
<dbReference type="STRING" id="93759.A0A1R3G3U9"/>
<dbReference type="GO" id="GO:0034456">
    <property type="term" value="C:UTP-C complex"/>
    <property type="evidence" value="ECO:0007669"/>
    <property type="project" value="TreeGrafter"/>
</dbReference>
<dbReference type="PANTHER" id="PTHR13191:SF0">
    <property type="entry name" value="RIBOSOMAL RNA-PROCESSING PROTEIN 7 HOMOLOG A-RELATED"/>
    <property type="match status" value="1"/>
</dbReference>
<dbReference type="InterPro" id="IPR024326">
    <property type="entry name" value="RRP7_C"/>
</dbReference>
<dbReference type="GO" id="GO:0000028">
    <property type="term" value="P:ribosomal small subunit assembly"/>
    <property type="evidence" value="ECO:0007669"/>
    <property type="project" value="TreeGrafter"/>
</dbReference>
<accession>A0A1R3G3U9</accession>
<dbReference type="Proteomes" id="UP000187203">
    <property type="component" value="Unassembled WGS sequence"/>
</dbReference>
<evidence type="ECO:0000256" key="1">
    <source>
        <dbReference type="ARBA" id="ARBA00006110"/>
    </source>
</evidence>
<evidence type="ECO:0000313" key="4">
    <source>
        <dbReference type="Proteomes" id="UP000187203"/>
    </source>
</evidence>
<protein>
    <submittedName>
        <fullName evidence="3">Ribosomal RNA-processing protein 7</fullName>
    </submittedName>
</protein>
<evidence type="ECO:0000259" key="2">
    <source>
        <dbReference type="Pfam" id="PF12923"/>
    </source>
</evidence>
<dbReference type="OrthoDB" id="5390at2759"/>
<dbReference type="GO" id="GO:0032545">
    <property type="term" value="C:CURI complex"/>
    <property type="evidence" value="ECO:0007669"/>
    <property type="project" value="TreeGrafter"/>
</dbReference>
<dbReference type="Pfam" id="PF12923">
    <property type="entry name" value="RRP7"/>
    <property type="match status" value="1"/>
</dbReference>
<evidence type="ECO:0000313" key="3">
    <source>
        <dbReference type="EMBL" id="OMO52690.1"/>
    </source>
</evidence>
<name>A0A1R3G3U9_9ROSI</name>
<dbReference type="AlphaFoldDB" id="A0A1R3G3U9"/>
<dbReference type="PANTHER" id="PTHR13191">
    <property type="entry name" value="RIBOSOMAL RNA PROCESSING PROTEIN 7-RELATED"/>
    <property type="match status" value="1"/>
</dbReference>
<comment type="caution">
    <text evidence="3">The sequence shown here is derived from an EMBL/GenBank/DDBJ whole genome shotgun (WGS) entry which is preliminary data.</text>
</comment>
<dbReference type="InterPro" id="IPR040446">
    <property type="entry name" value="RRP7"/>
</dbReference>
<keyword evidence="4" id="KW-1185">Reference proteome</keyword>
<feature type="domain" description="Ribosomal RNA-processing protein 7 C-terminal" evidence="2">
    <location>
        <begin position="69"/>
        <end position="169"/>
    </location>
</feature>
<dbReference type="EMBL" id="AWUE01023800">
    <property type="protein sequence ID" value="OMO52690.1"/>
    <property type="molecule type" value="Genomic_DNA"/>
</dbReference>
<reference evidence="4" key="1">
    <citation type="submission" date="2013-09" db="EMBL/GenBank/DDBJ databases">
        <title>Corchorus olitorius genome sequencing.</title>
        <authorList>
            <person name="Alam M."/>
            <person name="Haque M.S."/>
            <person name="Islam M.S."/>
            <person name="Emdad E.M."/>
            <person name="Islam M.M."/>
            <person name="Ahmed B."/>
            <person name="Halim A."/>
            <person name="Hossen Q.M.M."/>
            <person name="Hossain M.Z."/>
            <person name="Ahmed R."/>
            <person name="Khan M.M."/>
            <person name="Islam R."/>
            <person name="Rashid M.M."/>
            <person name="Khan S.A."/>
            <person name="Rahman M.S."/>
            <person name="Alam M."/>
            <person name="Yahiya A.S."/>
            <person name="Khan M.S."/>
            <person name="Azam M.S."/>
            <person name="Haque T."/>
            <person name="Lashkar M.Z.H."/>
            <person name="Akhand A.I."/>
            <person name="Morshed G."/>
            <person name="Roy S."/>
            <person name="Uddin K.S."/>
            <person name="Rabeya T."/>
            <person name="Hossain A.S."/>
            <person name="Chowdhury A."/>
            <person name="Snigdha A.R."/>
            <person name="Mortoza M.S."/>
            <person name="Matin S.A."/>
            <person name="Hoque S.M.E."/>
            <person name="Islam M.K."/>
            <person name="Roy D.K."/>
            <person name="Haider R."/>
            <person name="Moosa M.M."/>
            <person name="Elias S.M."/>
            <person name="Hasan A.M."/>
            <person name="Jahan S."/>
            <person name="Shafiuddin M."/>
            <person name="Mahmood N."/>
            <person name="Shommy N.S."/>
        </authorList>
    </citation>
    <scope>NUCLEOTIDE SEQUENCE [LARGE SCALE GENOMIC DNA]</scope>
    <source>
        <strain evidence="4">cv. O-4</strain>
    </source>
</reference>
<proteinExistence type="inferred from homology"/>
<organism evidence="3 4">
    <name type="scientific">Corchorus olitorius</name>
    <dbReference type="NCBI Taxonomy" id="93759"/>
    <lineage>
        <taxon>Eukaryota</taxon>
        <taxon>Viridiplantae</taxon>
        <taxon>Streptophyta</taxon>
        <taxon>Embryophyta</taxon>
        <taxon>Tracheophyta</taxon>
        <taxon>Spermatophyta</taxon>
        <taxon>Magnoliopsida</taxon>
        <taxon>eudicotyledons</taxon>
        <taxon>Gunneridae</taxon>
        <taxon>Pentapetalae</taxon>
        <taxon>rosids</taxon>
        <taxon>malvids</taxon>
        <taxon>Malvales</taxon>
        <taxon>Malvaceae</taxon>
        <taxon>Grewioideae</taxon>
        <taxon>Apeibeae</taxon>
        <taxon>Corchorus</taxon>
    </lineage>
</organism>